<keyword evidence="5" id="KW-0408">Iron</keyword>
<protein>
    <submittedName>
        <fullName evidence="8">FAD-binding protein</fullName>
    </submittedName>
</protein>
<dbReference type="InterPro" id="IPR050572">
    <property type="entry name" value="Fe-S_Ferredoxin"/>
</dbReference>
<keyword evidence="1" id="KW-0004">4Fe-4S</keyword>
<evidence type="ECO:0000313" key="9">
    <source>
        <dbReference type="Proteomes" id="UP000649604"/>
    </source>
</evidence>
<dbReference type="SUPFAM" id="SSF54862">
    <property type="entry name" value="4Fe-4S ferredoxins"/>
    <property type="match status" value="1"/>
</dbReference>
<dbReference type="Pfam" id="PF13237">
    <property type="entry name" value="Fer4_10"/>
    <property type="match status" value="1"/>
</dbReference>
<evidence type="ECO:0000256" key="5">
    <source>
        <dbReference type="ARBA" id="ARBA00023004"/>
    </source>
</evidence>
<organism evidence="8 9">
    <name type="scientific">candidate division KSB3 bacterium</name>
    <dbReference type="NCBI Taxonomy" id="2044937"/>
    <lineage>
        <taxon>Bacteria</taxon>
        <taxon>candidate division KSB3</taxon>
    </lineage>
</organism>
<evidence type="ECO:0000256" key="3">
    <source>
        <dbReference type="ARBA" id="ARBA00022723"/>
    </source>
</evidence>
<dbReference type="EMBL" id="WJJP01000732">
    <property type="protein sequence ID" value="MBD3327430.1"/>
    <property type="molecule type" value="Genomic_DNA"/>
</dbReference>
<keyword evidence="6" id="KW-0411">Iron-sulfur</keyword>
<dbReference type="InterPro" id="IPR003953">
    <property type="entry name" value="FAD-dep_OxRdtase_2_FAD-bd"/>
</dbReference>
<name>A0A9D5K0A1_9BACT</name>
<keyword evidence="2" id="KW-0285">Flavoprotein</keyword>
<dbReference type="Gene3D" id="3.30.70.20">
    <property type="match status" value="1"/>
</dbReference>
<dbReference type="PANTHER" id="PTHR43687">
    <property type="entry name" value="ADENYLYLSULFATE REDUCTASE, BETA SUBUNIT"/>
    <property type="match status" value="1"/>
</dbReference>
<dbReference type="InterPro" id="IPR017896">
    <property type="entry name" value="4Fe4S_Fe-S-bd"/>
</dbReference>
<dbReference type="InterPro" id="IPR017900">
    <property type="entry name" value="4Fe4S_Fe_S_CS"/>
</dbReference>
<gene>
    <name evidence="8" type="ORF">GF339_22785</name>
</gene>
<feature type="domain" description="4Fe-4S ferredoxin-type" evidence="7">
    <location>
        <begin position="31"/>
        <end position="60"/>
    </location>
</feature>
<feature type="non-terminal residue" evidence="8">
    <location>
        <position position="153"/>
    </location>
</feature>
<evidence type="ECO:0000259" key="7">
    <source>
        <dbReference type="PROSITE" id="PS51379"/>
    </source>
</evidence>
<reference evidence="8" key="1">
    <citation type="submission" date="2019-11" db="EMBL/GenBank/DDBJ databases">
        <title>Microbial mats filling the niche in hypersaline microbial mats.</title>
        <authorList>
            <person name="Wong H.L."/>
            <person name="Macleod F.I."/>
            <person name="White R.A. III"/>
            <person name="Burns B.P."/>
        </authorList>
    </citation>
    <scope>NUCLEOTIDE SEQUENCE</scope>
    <source>
        <strain evidence="8">Rbin_158</strain>
    </source>
</reference>
<evidence type="ECO:0000256" key="6">
    <source>
        <dbReference type="ARBA" id="ARBA00023014"/>
    </source>
</evidence>
<evidence type="ECO:0000256" key="2">
    <source>
        <dbReference type="ARBA" id="ARBA00022630"/>
    </source>
</evidence>
<dbReference type="PANTHER" id="PTHR43687:SF1">
    <property type="entry name" value="FERREDOXIN III"/>
    <property type="match status" value="1"/>
</dbReference>
<dbReference type="Pfam" id="PF00890">
    <property type="entry name" value="FAD_binding_2"/>
    <property type="match status" value="1"/>
</dbReference>
<evidence type="ECO:0000256" key="4">
    <source>
        <dbReference type="ARBA" id="ARBA00023002"/>
    </source>
</evidence>
<accession>A0A9D5K0A1</accession>
<keyword evidence="3" id="KW-0479">Metal-binding</keyword>
<feature type="domain" description="4Fe-4S ferredoxin-type" evidence="7">
    <location>
        <begin position="1"/>
        <end position="30"/>
    </location>
</feature>
<evidence type="ECO:0000313" key="8">
    <source>
        <dbReference type="EMBL" id="MBD3327430.1"/>
    </source>
</evidence>
<dbReference type="SUPFAM" id="SSF51971">
    <property type="entry name" value="Nucleotide-binding domain"/>
    <property type="match status" value="1"/>
</dbReference>
<dbReference type="Gene3D" id="3.50.50.60">
    <property type="entry name" value="FAD/NAD(P)-binding domain"/>
    <property type="match status" value="1"/>
</dbReference>
<evidence type="ECO:0000256" key="1">
    <source>
        <dbReference type="ARBA" id="ARBA00022485"/>
    </source>
</evidence>
<dbReference type="Proteomes" id="UP000649604">
    <property type="component" value="Unassembled WGS sequence"/>
</dbReference>
<dbReference type="AlphaFoldDB" id="A0A9D5K0A1"/>
<dbReference type="InterPro" id="IPR036188">
    <property type="entry name" value="FAD/NAD-bd_sf"/>
</dbReference>
<proteinExistence type="predicted"/>
<dbReference type="GO" id="GO:0016491">
    <property type="term" value="F:oxidoreductase activity"/>
    <property type="evidence" value="ECO:0007669"/>
    <property type="project" value="UniProtKB-KW"/>
</dbReference>
<dbReference type="PROSITE" id="PS51379">
    <property type="entry name" value="4FE4S_FER_2"/>
    <property type="match status" value="2"/>
</dbReference>
<dbReference type="GO" id="GO:0051539">
    <property type="term" value="F:4 iron, 4 sulfur cluster binding"/>
    <property type="evidence" value="ECO:0007669"/>
    <property type="project" value="UniProtKB-KW"/>
</dbReference>
<sequence>MKVHVNTTRCTGCQICVKVCPQKILTVVDQKMAVQDESRCMGCFGCEDECPAGAVRVLRTPQNAPAIEIEPPPQDVTSCDVAIVGAGPAGVGAAITCAKAGLDVVVFERLPNRKLSHHTDGGVFFSFPGLTSMTITGDTVTFPELEISLNAGF</sequence>
<keyword evidence="4" id="KW-0560">Oxidoreductase</keyword>
<dbReference type="PROSITE" id="PS00198">
    <property type="entry name" value="4FE4S_FER_1"/>
    <property type="match status" value="2"/>
</dbReference>
<dbReference type="GO" id="GO:0046872">
    <property type="term" value="F:metal ion binding"/>
    <property type="evidence" value="ECO:0007669"/>
    <property type="project" value="UniProtKB-KW"/>
</dbReference>
<comment type="caution">
    <text evidence="8">The sequence shown here is derived from an EMBL/GenBank/DDBJ whole genome shotgun (WGS) entry which is preliminary data.</text>
</comment>